<dbReference type="Pfam" id="PF00571">
    <property type="entry name" value="CBS"/>
    <property type="match status" value="1"/>
</dbReference>
<evidence type="ECO:0000256" key="2">
    <source>
        <dbReference type="ARBA" id="ARBA00011643"/>
    </source>
</evidence>
<dbReference type="Gene3D" id="3.90.1640.10">
    <property type="entry name" value="inorganic pyrophosphatase (n-terminal core)"/>
    <property type="match status" value="2"/>
</dbReference>
<organism evidence="11 12">
    <name type="scientific">Geothermobacter hydrogeniphilus</name>
    <dbReference type="NCBI Taxonomy" id="1969733"/>
    <lineage>
        <taxon>Bacteria</taxon>
        <taxon>Pseudomonadati</taxon>
        <taxon>Thermodesulfobacteriota</taxon>
        <taxon>Desulfuromonadia</taxon>
        <taxon>Desulfuromonadales</taxon>
        <taxon>Geothermobacteraceae</taxon>
        <taxon>Geothermobacter</taxon>
    </lineage>
</organism>
<dbReference type="PANTHER" id="PTHR12112:SF22">
    <property type="entry name" value="MANGANESE-DEPENDENT INORGANIC PYROPHOSPHATASE-RELATED"/>
    <property type="match status" value="1"/>
</dbReference>
<dbReference type="Gene3D" id="3.90.1280.20">
    <property type="match status" value="1"/>
</dbReference>
<dbReference type="SUPFAM" id="SSF64182">
    <property type="entry name" value="DHH phosphoesterases"/>
    <property type="match status" value="1"/>
</dbReference>
<evidence type="ECO:0000256" key="4">
    <source>
        <dbReference type="ARBA" id="ARBA00022723"/>
    </source>
</evidence>
<comment type="caution">
    <text evidence="11">The sequence shown here is derived from an EMBL/GenBank/DDBJ whole genome shotgun (WGS) entry which is preliminary data.</text>
</comment>
<proteinExistence type="predicted"/>
<dbReference type="Gene3D" id="3.40.1390.20">
    <property type="entry name" value="HprK N-terminal domain-like"/>
    <property type="match status" value="1"/>
</dbReference>
<dbReference type="EC" id="3.6.1.1" evidence="3"/>
<evidence type="ECO:0000256" key="5">
    <source>
        <dbReference type="ARBA" id="ARBA00022801"/>
    </source>
</evidence>
<dbReference type="SUPFAM" id="SSF54631">
    <property type="entry name" value="CBS-domain pair"/>
    <property type="match status" value="1"/>
</dbReference>
<evidence type="ECO:0000256" key="3">
    <source>
        <dbReference type="ARBA" id="ARBA00012146"/>
    </source>
</evidence>
<dbReference type="Proteomes" id="UP000236340">
    <property type="component" value="Unassembled WGS sequence"/>
</dbReference>
<sequence length="555" mass="61033">MPNERIYVIGHRNPDTDSICSAMAYARLRQRQGMAGVEPARAGHLNRQTEFILEQLSLPLPRLLNDVYPRVADVIGDHVVTIGADAPLSRAMELFHLHGIRQLPVVDGGGAPLGMLVLKRVTDCFLVPRREADIRRVLTSPAVLKACLQARDLTSFDPSRVEELNLYVGAMATDTLHQKIHGRDPRKMILVTGDRESVQREAVEVGVRVLVVTGGCPVPEEIVERARQRQVTVLSTGFDTATGTWLSRLATPVGELVDGQFLSVELGDKVEDLRLKLVHSDQPGALVLDGDGRVRGIATKSNLLAPSPLKLILVDHNELSQAVPGADKVEILEVIDHHRLGNFHTDQPIRFVNQPLGSTCTVVATLYRQAGIDPEPAFAGLMLAGLLTDTVIFKSPTTTDLDRELADWLGSLAGFDPAEFGQRIFQAGSSLAGFSSRRELVLSDFKEFSAGERRFGIGQVEVVNFAEFYDLKDEIEQALAEIRRQRNLGTIGLLVSDIVRGTSLLLALGDPQLPYVIGYPRLEENLYELKNVLSRKKQLVPHLLKVLQDQPGRAS</sequence>
<keyword evidence="5" id="KW-0378">Hydrolase</keyword>
<dbReference type="InterPro" id="IPR038763">
    <property type="entry name" value="DHH_sf"/>
</dbReference>
<comment type="subunit">
    <text evidence="2">Homohexamer.</text>
</comment>
<evidence type="ECO:0000256" key="8">
    <source>
        <dbReference type="ARBA" id="ARBA00047820"/>
    </source>
</evidence>
<protein>
    <recommendedName>
        <fullName evidence="3">inorganic diphosphatase</fullName>
        <ecNumber evidence="3">3.6.1.1</ecNumber>
    </recommendedName>
    <alternativeName>
        <fullName evidence="7">Pyrophosphate phospho-hydrolase</fullName>
    </alternativeName>
</protein>
<evidence type="ECO:0000259" key="10">
    <source>
        <dbReference type="PROSITE" id="PS51371"/>
    </source>
</evidence>
<dbReference type="GO" id="GO:0046872">
    <property type="term" value="F:metal ion binding"/>
    <property type="evidence" value="ECO:0007669"/>
    <property type="project" value="UniProtKB-KW"/>
</dbReference>
<comment type="cofactor">
    <cofactor evidence="1">
        <name>Mn(2+)</name>
        <dbReference type="ChEBI" id="CHEBI:29035"/>
    </cofactor>
</comment>
<dbReference type="SUPFAM" id="SSF75138">
    <property type="entry name" value="HprK N-terminal domain-like"/>
    <property type="match status" value="1"/>
</dbReference>
<dbReference type="Gene3D" id="3.10.310.20">
    <property type="entry name" value="DHHA2 domain"/>
    <property type="match status" value="1"/>
</dbReference>
<keyword evidence="6" id="KW-0464">Manganese</keyword>
<comment type="catalytic activity">
    <reaction evidence="8">
        <text>diphosphate + H2O = 2 phosphate + H(+)</text>
        <dbReference type="Rhea" id="RHEA:24576"/>
        <dbReference type="ChEBI" id="CHEBI:15377"/>
        <dbReference type="ChEBI" id="CHEBI:15378"/>
        <dbReference type="ChEBI" id="CHEBI:33019"/>
        <dbReference type="ChEBI" id="CHEBI:43474"/>
        <dbReference type="EC" id="3.6.1.1"/>
    </reaction>
</comment>
<dbReference type="InterPro" id="IPR004097">
    <property type="entry name" value="DHHA2"/>
</dbReference>
<dbReference type="GO" id="GO:0004427">
    <property type="term" value="F:inorganic diphosphate phosphatase activity"/>
    <property type="evidence" value="ECO:0007669"/>
    <property type="project" value="UniProtKB-EC"/>
</dbReference>
<dbReference type="RefSeq" id="WP_103114773.1">
    <property type="nucleotide sequence ID" value="NZ_PPFX01000008.1"/>
</dbReference>
<dbReference type="SMART" id="SM00116">
    <property type="entry name" value="CBS"/>
    <property type="match status" value="2"/>
</dbReference>
<dbReference type="PROSITE" id="PS51371">
    <property type="entry name" value="CBS"/>
    <property type="match status" value="1"/>
</dbReference>
<dbReference type="OrthoDB" id="9766150at2"/>
<keyword evidence="4" id="KW-0479">Metal-binding</keyword>
<dbReference type="AlphaFoldDB" id="A0A2K2HBY7"/>
<dbReference type="PANTHER" id="PTHR12112">
    <property type="entry name" value="BNIP - RELATED"/>
    <property type="match status" value="1"/>
</dbReference>
<evidence type="ECO:0000313" key="11">
    <source>
        <dbReference type="EMBL" id="PNU20834.1"/>
    </source>
</evidence>
<dbReference type="InterPro" id="IPR028979">
    <property type="entry name" value="Ser_kin/Pase_Hpr-like_N_sf"/>
</dbReference>
<dbReference type="InterPro" id="IPR010766">
    <property type="entry name" value="DRTGG"/>
</dbReference>
<evidence type="ECO:0000256" key="7">
    <source>
        <dbReference type="ARBA" id="ARBA00032535"/>
    </source>
</evidence>
<dbReference type="SMART" id="SM01131">
    <property type="entry name" value="DHHA2"/>
    <property type="match status" value="1"/>
</dbReference>
<evidence type="ECO:0000256" key="1">
    <source>
        <dbReference type="ARBA" id="ARBA00001936"/>
    </source>
</evidence>
<dbReference type="Pfam" id="PF01368">
    <property type="entry name" value="DHH"/>
    <property type="match status" value="1"/>
</dbReference>
<accession>A0A2K2HBY7</accession>
<name>A0A2K2HBY7_9BACT</name>
<dbReference type="EMBL" id="PPFX01000008">
    <property type="protein sequence ID" value="PNU20834.1"/>
    <property type="molecule type" value="Genomic_DNA"/>
</dbReference>
<dbReference type="InterPro" id="IPR000644">
    <property type="entry name" value="CBS_dom"/>
</dbReference>
<dbReference type="Pfam" id="PF07085">
    <property type="entry name" value="DRTGG"/>
    <property type="match status" value="1"/>
</dbReference>
<dbReference type="InterPro" id="IPR001667">
    <property type="entry name" value="DDH_dom"/>
</dbReference>
<feature type="domain" description="CBS" evidence="10">
    <location>
        <begin position="75"/>
        <end position="134"/>
    </location>
</feature>
<evidence type="ECO:0000313" key="12">
    <source>
        <dbReference type="Proteomes" id="UP000236340"/>
    </source>
</evidence>
<dbReference type="Pfam" id="PF02833">
    <property type="entry name" value="DHHA2"/>
    <property type="match status" value="1"/>
</dbReference>
<evidence type="ECO:0000256" key="9">
    <source>
        <dbReference type="PROSITE-ProRule" id="PRU00703"/>
    </source>
</evidence>
<dbReference type="NCBIfam" id="NF011443">
    <property type="entry name" value="PRK14869.1-5"/>
    <property type="match status" value="1"/>
</dbReference>
<evidence type="ECO:0000256" key="6">
    <source>
        <dbReference type="ARBA" id="ARBA00023211"/>
    </source>
</evidence>
<gene>
    <name evidence="11" type="ORF">C2E25_05470</name>
</gene>
<reference evidence="11 12" key="1">
    <citation type="journal article" date="2018" name="Genome Announc.">
        <title>Genome Sequence of Geothermobacter sp. HR-1 Iron Reducer from the Loihi Seamount.</title>
        <authorList>
            <person name="Smith H."/>
            <person name="Abuyen K."/>
            <person name="Tremblay J."/>
            <person name="Savalia P."/>
            <person name="Perez-Rodriguez I."/>
            <person name="Emerson D."/>
            <person name="Tully B."/>
            <person name="Amend J."/>
        </authorList>
    </citation>
    <scope>NUCLEOTIDE SEQUENCE [LARGE SCALE GENOMIC DNA]</scope>
    <source>
        <strain evidence="11 12">HR-1</strain>
    </source>
</reference>
<dbReference type="NCBIfam" id="NF011445">
    <property type="entry name" value="PRK14869.2-1"/>
    <property type="match status" value="1"/>
</dbReference>
<dbReference type="InterPro" id="IPR046342">
    <property type="entry name" value="CBS_dom_sf"/>
</dbReference>
<dbReference type="InterPro" id="IPR038222">
    <property type="entry name" value="DHHA2_dom_sf"/>
</dbReference>
<keyword evidence="9" id="KW-0129">CBS domain</keyword>
<dbReference type="GO" id="GO:0005737">
    <property type="term" value="C:cytoplasm"/>
    <property type="evidence" value="ECO:0007669"/>
    <property type="project" value="InterPro"/>
</dbReference>